<name>A0A0F9DLV2_9ZZZZ</name>
<sequence>MREEEIPPLVLVIHGSEVGIFFKENYSQYKPIVDLAAKLTAFQVIDIRICEASARIMGLDIKTRFPFVGTVPYGPAEITRLIEVEKYVYF</sequence>
<gene>
    <name evidence="1" type="ORF">LCGC14_2530670</name>
</gene>
<protein>
    <submittedName>
        <fullName evidence="1">Uncharacterized protein</fullName>
    </submittedName>
</protein>
<evidence type="ECO:0000313" key="1">
    <source>
        <dbReference type="EMBL" id="KKL12948.1"/>
    </source>
</evidence>
<organism evidence="1">
    <name type="scientific">marine sediment metagenome</name>
    <dbReference type="NCBI Taxonomy" id="412755"/>
    <lineage>
        <taxon>unclassified sequences</taxon>
        <taxon>metagenomes</taxon>
        <taxon>ecological metagenomes</taxon>
    </lineage>
</organism>
<dbReference type="SUPFAM" id="SSF75169">
    <property type="entry name" value="DsrEFH-like"/>
    <property type="match status" value="1"/>
</dbReference>
<dbReference type="AlphaFoldDB" id="A0A0F9DLV2"/>
<dbReference type="EMBL" id="LAZR01041059">
    <property type="protein sequence ID" value="KKL12948.1"/>
    <property type="molecule type" value="Genomic_DNA"/>
</dbReference>
<dbReference type="InterPro" id="IPR027396">
    <property type="entry name" value="DsrEFH-like"/>
</dbReference>
<comment type="caution">
    <text evidence="1">The sequence shown here is derived from an EMBL/GenBank/DDBJ whole genome shotgun (WGS) entry which is preliminary data.</text>
</comment>
<accession>A0A0F9DLV2</accession>
<proteinExistence type="predicted"/>
<dbReference type="Gene3D" id="3.40.1260.10">
    <property type="entry name" value="DsrEFH-like"/>
    <property type="match status" value="1"/>
</dbReference>
<reference evidence="1" key="1">
    <citation type="journal article" date="2015" name="Nature">
        <title>Complex archaea that bridge the gap between prokaryotes and eukaryotes.</title>
        <authorList>
            <person name="Spang A."/>
            <person name="Saw J.H."/>
            <person name="Jorgensen S.L."/>
            <person name="Zaremba-Niedzwiedzka K."/>
            <person name="Martijn J."/>
            <person name="Lind A.E."/>
            <person name="van Eijk R."/>
            <person name="Schleper C."/>
            <person name="Guy L."/>
            <person name="Ettema T.J."/>
        </authorList>
    </citation>
    <scope>NUCLEOTIDE SEQUENCE</scope>
</reference>